<proteinExistence type="predicted"/>
<accession>A0AAN7V6M4</accession>
<dbReference type="Pfam" id="PF08241">
    <property type="entry name" value="Methyltransf_11"/>
    <property type="match status" value="1"/>
</dbReference>
<organism evidence="2 3">
    <name type="scientific">Pyrocoelia pectoralis</name>
    <dbReference type="NCBI Taxonomy" id="417401"/>
    <lineage>
        <taxon>Eukaryota</taxon>
        <taxon>Metazoa</taxon>
        <taxon>Ecdysozoa</taxon>
        <taxon>Arthropoda</taxon>
        <taxon>Hexapoda</taxon>
        <taxon>Insecta</taxon>
        <taxon>Pterygota</taxon>
        <taxon>Neoptera</taxon>
        <taxon>Endopterygota</taxon>
        <taxon>Coleoptera</taxon>
        <taxon>Polyphaga</taxon>
        <taxon>Elateriformia</taxon>
        <taxon>Elateroidea</taxon>
        <taxon>Lampyridae</taxon>
        <taxon>Lampyrinae</taxon>
        <taxon>Pyrocoelia</taxon>
    </lineage>
</organism>
<evidence type="ECO:0000313" key="2">
    <source>
        <dbReference type="EMBL" id="KAK5640794.1"/>
    </source>
</evidence>
<dbReference type="Proteomes" id="UP001329430">
    <property type="component" value="Chromosome 7"/>
</dbReference>
<feature type="domain" description="Methyltransferase type 11" evidence="1">
    <location>
        <begin position="38"/>
        <end position="139"/>
    </location>
</feature>
<dbReference type="SUPFAM" id="SSF53335">
    <property type="entry name" value="S-adenosyl-L-methionine-dependent methyltransferases"/>
    <property type="match status" value="1"/>
</dbReference>
<dbReference type="Gene3D" id="3.40.50.150">
    <property type="entry name" value="Vaccinia Virus protein VP39"/>
    <property type="match status" value="1"/>
</dbReference>
<sequence>MIRSLKYITNSVQVKHDFKYVTERYFNMLEFKDNCTVLDVGCGPGNTTSEGLLPLLPKSTKLLIGVDISEVLLKYAKEYHQKDGRVRYRHLDIAASRVPSEFLEFFDNIFSFYVLHFVSNQRNAFKNMYRMAKPGGDIFVSFMGQWSAMDIYRTLVCEIKWKPFLQNCGKITAPTYTTHNPEKYLKNVLDEVGFRLTLYHEEVKQWVYSKQEFIGTLQSFQTE</sequence>
<dbReference type="CDD" id="cd02440">
    <property type="entry name" value="AdoMet_MTases"/>
    <property type="match status" value="1"/>
</dbReference>
<dbReference type="GO" id="GO:0008757">
    <property type="term" value="F:S-adenosylmethionine-dependent methyltransferase activity"/>
    <property type="evidence" value="ECO:0007669"/>
    <property type="project" value="InterPro"/>
</dbReference>
<dbReference type="InterPro" id="IPR013216">
    <property type="entry name" value="Methyltransf_11"/>
</dbReference>
<gene>
    <name evidence="2" type="ORF">RI129_009341</name>
</gene>
<dbReference type="EMBL" id="JAVRBK010000007">
    <property type="protein sequence ID" value="KAK5640794.1"/>
    <property type="molecule type" value="Genomic_DNA"/>
</dbReference>
<name>A0AAN7V6M4_9COLE</name>
<keyword evidence="3" id="KW-1185">Reference proteome</keyword>
<protein>
    <recommendedName>
        <fullName evidence="1">Methyltransferase type 11 domain-containing protein</fullName>
    </recommendedName>
</protein>
<comment type="caution">
    <text evidence="2">The sequence shown here is derived from an EMBL/GenBank/DDBJ whole genome shotgun (WGS) entry which is preliminary data.</text>
</comment>
<dbReference type="PANTHER" id="PTHR43861">
    <property type="entry name" value="TRANS-ACONITATE 2-METHYLTRANSFERASE-RELATED"/>
    <property type="match status" value="1"/>
</dbReference>
<reference evidence="2 3" key="1">
    <citation type="journal article" date="2024" name="Insects">
        <title>An Improved Chromosome-Level Genome Assembly of the Firefly Pyrocoelia pectoralis.</title>
        <authorList>
            <person name="Fu X."/>
            <person name="Meyer-Rochow V.B."/>
            <person name="Ballantyne L."/>
            <person name="Zhu X."/>
        </authorList>
    </citation>
    <scope>NUCLEOTIDE SEQUENCE [LARGE SCALE GENOMIC DNA]</scope>
    <source>
        <strain evidence="2">XCY_ONT2</strain>
    </source>
</reference>
<dbReference type="PANTHER" id="PTHR43861:SF1">
    <property type="entry name" value="TRANS-ACONITATE 2-METHYLTRANSFERASE"/>
    <property type="match status" value="1"/>
</dbReference>
<evidence type="ECO:0000313" key="3">
    <source>
        <dbReference type="Proteomes" id="UP001329430"/>
    </source>
</evidence>
<evidence type="ECO:0000259" key="1">
    <source>
        <dbReference type="Pfam" id="PF08241"/>
    </source>
</evidence>
<dbReference type="AlphaFoldDB" id="A0AAN7V6M4"/>
<dbReference type="InterPro" id="IPR029063">
    <property type="entry name" value="SAM-dependent_MTases_sf"/>
</dbReference>